<keyword evidence="8 10" id="KW-0720">Serine protease</keyword>
<comment type="cofactor">
    <cofactor evidence="1">
        <name>Ca(2+)</name>
        <dbReference type="ChEBI" id="CHEBI:29108"/>
    </cofactor>
</comment>
<dbReference type="InterPro" id="IPR000209">
    <property type="entry name" value="Peptidase_S8/S53_dom"/>
</dbReference>
<evidence type="ECO:0000256" key="7">
    <source>
        <dbReference type="ARBA" id="ARBA00022801"/>
    </source>
</evidence>
<comment type="similarity">
    <text evidence="3 10 11">Belongs to the peptidase S8 family.</text>
</comment>
<evidence type="ECO:0000256" key="2">
    <source>
        <dbReference type="ARBA" id="ARBA00004613"/>
    </source>
</evidence>
<organism evidence="15 16">
    <name type="scientific">Bacillus changyiensis</name>
    <dbReference type="NCBI Taxonomy" id="3004103"/>
    <lineage>
        <taxon>Bacteria</taxon>
        <taxon>Bacillati</taxon>
        <taxon>Bacillota</taxon>
        <taxon>Bacilli</taxon>
        <taxon>Bacillales</taxon>
        <taxon>Bacillaceae</taxon>
        <taxon>Bacillus</taxon>
    </lineage>
</organism>
<evidence type="ECO:0000256" key="11">
    <source>
        <dbReference type="RuleBase" id="RU003355"/>
    </source>
</evidence>
<evidence type="ECO:0000256" key="5">
    <source>
        <dbReference type="ARBA" id="ARBA00022670"/>
    </source>
</evidence>
<dbReference type="SUPFAM" id="SSF52743">
    <property type="entry name" value="Subtilisin-like"/>
    <property type="match status" value="1"/>
</dbReference>
<dbReference type="CDD" id="cd07477">
    <property type="entry name" value="Peptidases_S8_Subtilisin_subset"/>
    <property type="match status" value="1"/>
</dbReference>
<evidence type="ECO:0000313" key="16">
    <source>
        <dbReference type="Proteomes" id="UP001211894"/>
    </source>
</evidence>
<dbReference type="PANTHER" id="PTHR43806">
    <property type="entry name" value="PEPTIDASE S8"/>
    <property type="match status" value="1"/>
</dbReference>
<dbReference type="Proteomes" id="UP001211894">
    <property type="component" value="Unassembled WGS sequence"/>
</dbReference>
<dbReference type="SUPFAM" id="SSF54897">
    <property type="entry name" value="Protease propeptides/inhibitors"/>
    <property type="match status" value="1"/>
</dbReference>
<sequence>MGKKRLWFSLLTVLLLVFSMAFSHPANAVKSAAKDVKKDYIVGFKSSLKTTSAKKDVIKENGGKVDKHFRSINAAKVTLDQKQLKELKKEPSIEYVEEDHVAHALAQTVPYGIPLIKADKVQAQDVTGKNVKVGIIDTGISSSHPDLKVAGGKSFVSGDSDPFNDGNGHGTHVAGTVAALNNSVGVIGVAPNASLYAIKVLDSSGSGTYSAIIDGIEWATDNHMDVINMSLGGPSGSTALKKAVDRAYSSGVVVVAAAGNSGSSGSRNTIGYPAKYDSVIAVGAVDNNSQRAYFSSVGDELEVMAPGADVNSTYPGNTYKSLNGTSMASPHVAGAAALVKSKNPSLSASQIRDRLSKTATHLGSAFYYGKGLINAEAAAQ</sequence>
<evidence type="ECO:0000256" key="6">
    <source>
        <dbReference type="ARBA" id="ARBA00022723"/>
    </source>
</evidence>
<keyword evidence="4" id="KW-0964">Secreted</keyword>
<dbReference type="Gene3D" id="3.40.50.200">
    <property type="entry name" value="Peptidase S8/S53 domain"/>
    <property type="match status" value="1"/>
</dbReference>
<keyword evidence="16" id="KW-1185">Reference proteome</keyword>
<dbReference type="PROSITE" id="PS00136">
    <property type="entry name" value="SUBTILASE_ASP"/>
    <property type="match status" value="1"/>
</dbReference>
<evidence type="ECO:0000259" key="13">
    <source>
        <dbReference type="Pfam" id="PF00082"/>
    </source>
</evidence>
<dbReference type="InterPro" id="IPR015500">
    <property type="entry name" value="Peptidase_S8_subtilisin-rel"/>
</dbReference>
<accession>A0ABT4X184</accession>
<feature type="active site" description="Charge relay system" evidence="10">
    <location>
        <position position="326"/>
    </location>
</feature>
<keyword evidence="5 10" id="KW-0645">Protease</keyword>
<dbReference type="EMBL" id="JAQKAB010000003">
    <property type="protein sequence ID" value="MDA7026013.1"/>
    <property type="molecule type" value="Genomic_DNA"/>
</dbReference>
<dbReference type="InterPro" id="IPR037045">
    <property type="entry name" value="S8pro/Inhibitor_I9_sf"/>
</dbReference>
<evidence type="ECO:0000256" key="8">
    <source>
        <dbReference type="ARBA" id="ARBA00022825"/>
    </source>
</evidence>
<evidence type="ECO:0000256" key="10">
    <source>
        <dbReference type="PROSITE-ProRule" id="PRU01240"/>
    </source>
</evidence>
<dbReference type="Gene3D" id="3.30.70.80">
    <property type="entry name" value="Peptidase S8 propeptide/proteinase inhibitor I9"/>
    <property type="match status" value="1"/>
</dbReference>
<dbReference type="PROSITE" id="PS00137">
    <property type="entry name" value="SUBTILASE_HIS"/>
    <property type="match status" value="1"/>
</dbReference>
<comment type="caution">
    <text evidence="15">The sequence shown here is derived from an EMBL/GenBank/DDBJ whole genome shotgun (WGS) entry which is preliminary data.</text>
</comment>
<evidence type="ECO:0000256" key="12">
    <source>
        <dbReference type="SAM" id="SignalP"/>
    </source>
</evidence>
<name>A0ABT4X184_9BACI</name>
<comment type="subcellular location">
    <subcellularLocation>
        <location evidence="2">Secreted</location>
    </subcellularLocation>
</comment>
<dbReference type="RefSeq" id="WP_271339878.1">
    <property type="nucleotide sequence ID" value="NZ_JAQKAB010000003.1"/>
</dbReference>
<evidence type="ECO:0000259" key="14">
    <source>
        <dbReference type="Pfam" id="PF22148"/>
    </source>
</evidence>
<feature type="chain" id="PRO_5046232861" evidence="12">
    <location>
        <begin position="29"/>
        <end position="380"/>
    </location>
</feature>
<feature type="active site" description="Charge relay system" evidence="10">
    <location>
        <position position="169"/>
    </location>
</feature>
<keyword evidence="9" id="KW-0106">Calcium</keyword>
<feature type="domain" description="Peptidase S8/S53" evidence="13">
    <location>
        <begin position="128"/>
        <end position="371"/>
    </location>
</feature>
<protein>
    <submittedName>
        <fullName evidence="15">S8 family serine peptidase</fullName>
    </submittedName>
</protein>
<dbReference type="PRINTS" id="PR00723">
    <property type="entry name" value="SUBTILISIN"/>
</dbReference>
<evidence type="ECO:0000256" key="4">
    <source>
        <dbReference type="ARBA" id="ARBA00022525"/>
    </source>
</evidence>
<feature type="active site" description="Charge relay system" evidence="10">
    <location>
        <position position="137"/>
    </location>
</feature>
<dbReference type="PROSITE" id="PS51892">
    <property type="entry name" value="SUBTILASE"/>
    <property type="match status" value="1"/>
</dbReference>
<evidence type="ECO:0000256" key="3">
    <source>
        <dbReference type="ARBA" id="ARBA00011073"/>
    </source>
</evidence>
<gene>
    <name evidence="15" type="ORF">PJ311_05215</name>
</gene>
<dbReference type="Pfam" id="PF00082">
    <property type="entry name" value="Peptidase_S8"/>
    <property type="match status" value="1"/>
</dbReference>
<feature type="domain" description="Fervidolysin-like N-terminal prodomain" evidence="14">
    <location>
        <begin position="36"/>
        <end position="97"/>
    </location>
</feature>
<evidence type="ECO:0000256" key="9">
    <source>
        <dbReference type="ARBA" id="ARBA00022837"/>
    </source>
</evidence>
<keyword evidence="12" id="KW-0732">Signal</keyword>
<keyword evidence="7 10" id="KW-0378">Hydrolase</keyword>
<evidence type="ECO:0000313" key="15">
    <source>
        <dbReference type="EMBL" id="MDA7026013.1"/>
    </source>
</evidence>
<dbReference type="PANTHER" id="PTHR43806:SF11">
    <property type="entry name" value="CEREVISIN-RELATED"/>
    <property type="match status" value="1"/>
</dbReference>
<dbReference type="InterPro" id="IPR023828">
    <property type="entry name" value="Peptidase_S8_Ser-AS"/>
</dbReference>
<dbReference type="InterPro" id="IPR023827">
    <property type="entry name" value="Peptidase_S8_Asp-AS"/>
</dbReference>
<dbReference type="InterPro" id="IPR050131">
    <property type="entry name" value="Peptidase_S8_subtilisin-like"/>
</dbReference>
<proteinExistence type="inferred from homology"/>
<keyword evidence="6" id="KW-0479">Metal-binding</keyword>
<reference evidence="15 16" key="1">
    <citation type="submission" date="2023-01" db="EMBL/GenBank/DDBJ databases">
        <title>Bacillus changyiensis sp. nov., isolated from a coastal deposit.</title>
        <authorList>
            <person name="Xiao G."/>
            <person name="Lai Q."/>
            <person name="Hu Z."/>
            <person name="Shao Z."/>
        </authorList>
    </citation>
    <scope>NUCLEOTIDE SEQUENCE [LARGE SCALE GENOMIC DNA]</scope>
    <source>
        <strain evidence="15 16">CLL-7-23</strain>
    </source>
</reference>
<dbReference type="Pfam" id="PF22148">
    <property type="entry name" value="Fervidolysin_NPro-like"/>
    <property type="match status" value="1"/>
</dbReference>
<dbReference type="InterPro" id="IPR036852">
    <property type="entry name" value="Peptidase_S8/S53_dom_sf"/>
</dbReference>
<dbReference type="InterPro" id="IPR054399">
    <property type="entry name" value="Fervidolysin-like_N_prodom"/>
</dbReference>
<dbReference type="InterPro" id="IPR034202">
    <property type="entry name" value="Subtilisin_Carlsberg-like"/>
</dbReference>
<feature type="signal peptide" evidence="12">
    <location>
        <begin position="1"/>
        <end position="28"/>
    </location>
</feature>
<evidence type="ECO:0000256" key="1">
    <source>
        <dbReference type="ARBA" id="ARBA00001913"/>
    </source>
</evidence>
<dbReference type="InterPro" id="IPR022398">
    <property type="entry name" value="Peptidase_S8_His-AS"/>
</dbReference>
<dbReference type="PROSITE" id="PS00138">
    <property type="entry name" value="SUBTILASE_SER"/>
    <property type="match status" value="1"/>
</dbReference>